<dbReference type="InterPro" id="IPR036291">
    <property type="entry name" value="NAD(P)-bd_dom_sf"/>
</dbReference>
<dbReference type="Gene3D" id="3.40.50.720">
    <property type="entry name" value="NAD(P)-binding Rossmann-like Domain"/>
    <property type="match status" value="1"/>
</dbReference>
<accession>N1PXK2</accession>
<sequence length="346" mass="36322">MPNLSIPPTMKAWQYSSTKGGLEKNLNLNESAPLPKPNPDQHLIQVIAAALNPVDYKPQEIPFIARFLLPKPATPGIDVVGKVMQPANGSAVRPGQIIFGASGTGILAGGALAGYAVAKKDAVAVLPEGIDPVLGATVCIAGLTAHQSIASHVKDGSNVFINGGSGGTGIFGIQIAKAKGCYVTTSCSTPNVDLCKSLGADEVIDYKKQSVLGALKASGRKYDHVVDNVGHNSELYWKCHEYTTSRAVFVQVGASVSASFALESAAMRLLPGVLGGGQRKYQTFFADMKGEDLADIGRMIKNGQVKPVIDTKFPFEDAPKAFERLKTGRAKGKIVVEVGTDSAEAM</sequence>
<dbReference type="InterPro" id="IPR020843">
    <property type="entry name" value="ER"/>
</dbReference>
<organism evidence="2 3">
    <name type="scientific">Dothistroma septosporum (strain NZE10 / CBS 128990)</name>
    <name type="common">Red band needle blight fungus</name>
    <name type="synonym">Mycosphaerella pini</name>
    <dbReference type="NCBI Taxonomy" id="675120"/>
    <lineage>
        <taxon>Eukaryota</taxon>
        <taxon>Fungi</taxon>
        <taxon>Dikarya</taxon>
        <taxon>Ascomycota</taxon>
        <taxon>Pezizomycotina</taxon>
        <taxon>Dothideomycetes</taxon>
        <taxon>Dothideomycetidae</taxon>
        <taxon>Mycosphaerellales</taxon>
        <taxon>Mycosphaerellaceae</taxon>
        <taxon>Dothistroma</taxon>
    </lineage>
</organism>
<dbReference type="OrthoDB" id="201656at2759"/>
<dbReference type="InterPro" id="IPR052733">
    <property type="entry name" value="Chloroplast_QOR"/>
</dbReference>
<dbReference type="HOGENOM" id="CLU_026673_3_3_1"/>
<dbReference type="STRING" id="675120.N1PXK2"/>
<keyword evidence="3" id="KW-1185">Reference proteome</keyword>
<dbReference type="InterPro" id="IPR011032">
    <property type="entry name" value="GroES-like_sf"/>
</dbReference>
<dbReference type="Pfam" id="PF08240">
    <property type="entry name" value="ADH_N"/>
    <property type="match status" value="1"/>
</dbReference>
<name>N1PXK2_DOTSN</name>
<dbReference type="PANTHER" id="PTHR44013">
    <property type="entry name" value="ZINC-TYPE ALCOHOL DEHYDROGENASE-LIKE PROTEIN C16A3.02C"/>
    <property type="match status" value="1"/>
</dbReference>
<dbReference type="OMA" id="LVTYQCL"/>
<dbReference type="SUPFAM" id="SSF51735">
    <property type="entry name" value="NAD(P)-binding Rossmann-fold domains"/>
    <property type="match status" value="1"/>
</dbReference>
<dbReference type="AlphaFoldDB" id="N1PXK2"/>
<dbReference type="Pfam" id="PF13602">
    <property type="entry name" value="ADH_zinc_N_2"/>
    <property type="match status" value="1"/>
</dbReference>
<dbReference type="SUPFAM" id="SSF50129">
    <property type="entry name" value="GroES-like"/>
    <property type="match status" value="1"/>
</dbReference>
<dbReference type="SMART" id="SM00829">
    <property type="entry name" value="PKS_ER"/>
    <property type="match status" value="1"/>
</dbReference>
<dbReference type="InterPro" id="IPR013154">
    <property type="entry name" value="ADH-like_N"/>
</dbReference>
<feature type="domain" description="Enoyl reductase (ER)" evidence="1">
    <location>
        <begin position="21"/>
        <end position="336"/>
    </location>
</feature>
<evidence type="ECO:0000313" key="2">
    <source>
        <dbReference type="EMBL" id="EME47718.1"/>
    </source>
</evidence>
<gene>
    <name evidence="2" type="ORF">DOTSEDRAFT_167008</name>
</gene>
<dbReference type="Gene3D" id="3.90.180.10">
    <property type="entry name" value="Medium-chain alcohol dehydrogenases, catalytic domain"/>
    <property type="match status" value="1"/>
</dbReference>
<dbReference type="GO" id="GO:0016491">
    <property type="term" value="F:oxidoreductase activity"/>
    <property type="evidence" value="ECO:0007669"/>
    <property type="project" value="InterPro"/>
</dbReference>
<protein>
    <recommendedName>
        <fullName evidence="1">Enoyl reductase (ER) domain-containing protein</fullName>
    </recommendedName>
</protein>
<reference evidence="2 3" key="2">
    <citation type="journal article" date="2012" name="PLoS Pathog.">
        <title>Diverse lifestyles and strategies of plant pathogenesis encoded in the genomes of eighteen Dothideomycetes fungi.</title>
        <authorList>
            <person name="Ohm R.A."/>
            <person name="Feau N."/>
            <person name="Henrissat B."/>
            <person name="Schoch C.L."/>
            <person name="Horwitz B.A."/>
            <person name="Barry K.W."/>
            <person name="Condon B.J."/>
            <person name="Copeland A.C."/>
            <person name="Dhillon B."/>
            <person name="Glaser F."/>
            <person name="Hesse C.N."/>
            <person name="Kosti I."/>
            <person name="LaButti K."/>
            <person name="Lindquist E.A."/>
            <person name="Lucas S."/>
            <person name="Salamov A.A."/>
            <person name="Bradshaw R.E."/>
            <person name="Ciuffetti L."/>
            <person name="Hamelin R.C."/>
            <person name="Kema G.H.J."/>
            <person name="Lawrence C."/>
            <person name="Scott J.A."/>
            <person name="Spatafora J.W."/>
            <person name="Turgeon B.G."/>
            <person name="de Wit P.J.G.M."/>
            <person name="Zhong S."/>
            <person name="Goodwin S.B."/>
            <person name="Grigoriev I.V."/>
        </authorList>
    </citation>
    <scope>NUCLEOTIDE SEQUENCE [LARGE SCALE GENOMIC DNA]</scope>
    <source>
        <strain evidence="3">NZE10 / CBS 128990</strain>
    </source>
</reference>
<evidence type="ECO:0000259" key="1">
    <source>
        <dbReference type="SMART" id="SM00829"/>
    </source>
</evidence>
<dbReference type="PANTHER" id="PTHR44013:SF1">
    <property type="entry name" value="ZINC-TYPE ALCOHOL DEHYDROGENASE-LIKE PROTEIN C16A3.02C"/>
    <property type="match status" value="1"/>
</dbReference>
<dbReference type="CDD" id="cd08267">
    <property type="entry name" value="MDR1"/>
    <property type="match status" value="1"/>
</dbReference>
<dbReference type="eggNOG" id="KOG1198">
    <property type="taxonomic scope" value="Eukaryota"/>
</dbReference>
<dbReference type="Proteomes" id="UP000016933">
    <property type="component" value="Unassembled WGS sequence"/>
</dbReference>
<reference evidence="3" key="1">
    <citation type="journal article" date="2012" name="PLoS Genet.">
        <title>The genomes of the fungal plant pathogens Cladosporium fulvum and Dothistroma septosporum reveal adaptation to different hosts and lifestyles but also signatures of common ancestry.</title>
        <authorList>
            <person name="de Wit P.J.G.M."/>
            <person name="van der Burgt A."/>
            <person name="Oekmen B."/>
            <person name="Stergiopoulos I."/>
            <person name="Abd-Elsalam K.A."/>
            <person name="Aerts A.L."/>
            <person name="Bahkali A.H."/>
            <person name="Beenen H.G."/>
            <person name="Chettri P."/>
            <person name="Cox M.P."/>
            <person name="Datema E."/>
            <person name="de Vries R.P."/>
            <person name="Dhillon B."/>
            <person name="Ganley A.R."/>
            <person name="Griffiths S.A."/>
            <person name="Guo Y."/>
            <person name="Hamelin R.C."/>
            <person name="Henrissat B."/>
            <person name="Kabir M.S."/>
            <person name="Jashni M.K."/>
            <person name="Kema G."/>
            <person name="Klaubauf S."/>
            <person name="Lapidus A."/>
            <person name="Levasseur A."/>
            <person name="Lindquist E."/>
            <person name="Mehrabi R."/>
            <person name="Ohm R.A."/>
            <person name="Owen T.J."/>
            <person name="Salamov A."/>
            <person name="Schwelm A."/>
            <person name="Schijlen E."/>
            <person name="Sun H."/>
            <person name="van den Burg H.A."/>
            <person name="van Ham R.C.H.J."/>
            <person name="Zhang S."/>
            <person name="Goodwin S.B."/>
            <person name="Grigoriev I.V."/>
            <person name="Collemare J."/>
            <person name="Bradshaw R.E."/>
        </authorList>
    </citation>
    <scope>NUCLEOTIDE SEQUENCE [LARGE SCALE GENOMIC DNA]</scope>
    <source>
        <strain evidence="3">NZE10 / CBS 128990</strain>
    </source>
</reference>
<dbReference type="EMBL" id="KB446536">
    <property type="protein sequence ID" value="EME47718.1"/>
    <property type="molecule type" value="Genomic_DNA"/>
</dbReference>
<proteinExistence type="predicted"/>
<evidence type="ECO:0000313" key="3">
    <source>
        <dbReference type="Proteomes" id="UP000016933"/>
    </source>
</evidence>